<organism evidence="2 3">
    <name type="scientific">Albugo candida</name>
    <dbReference type="NCBI Taxonomy" id="65357"/>
    <lineage>
        <taxon>Eukaryota</taxon>
        <taxon>Sar</taxon>
        <taxon>Stramenopiles</taxon>
        <taxon>Oomycota</taxon>
        <taxon>Peronosporomycetes</taxon>
        <taxon>Albuginales</taxon>
        <taxon>Albuginaceae</taxon>
        <taxon>Albugo</taxon>
    </lineage>
</organism>
<feature type="compositionally biased region" description="Polar residues" evidence="1">
    <location>
        <begin position="80"/>
        <end position="90"/>
    </location>
</feature>
<reference evidence="2 3" key="1">
    <citation type="submission" date="2012-05" db="EMBL/GenBank/DDBJ databases">
        <title>Recombination and specialization in a pathogen metapopulation.</title>
        <authorList>
            <person name="Gardiner A."/>
            <person name="Kemen E."/>
            <person name="Schultz-Larsen T."/>
            <person name="MacLean D."/>
            <person name="Van Oosterhout C."/>
            <person name="Jones J.D.G."/>
        </authorList>
    </citation>
    <scope>NUCLEOTIDE SEQUENCE [LARGE SCALE GENOMIC DNA]</scope>
    <source>
        <strain evidence="2 3">Ac Nc2</strain>
    </source>
</reference>
<feature type="region of interest" description="Disordered" evidence="1">
    <location>
        <begin position="71"/>
        <end position="90"/>
    </location>
</feature>
<proteinExistence type="predicted"/>
<evidence type="ECO:0000256" key="1">
    <source>
        <dbReference type="SAM" id="MobiDB-lite"/>
    </source>
</evidence>
<evidence type="ECO:0000313" key="2">
    <source>
        <dbReference type="EMBL" id="CCI40108.1"/>
    </source>
</evidence>
<feature type="region of interest" description="Disordered" evidence="1">
    <location>
        <begin position="22"/>
        <end position="42"/>
    </location>
</feature>
<comment type="caution">
    <text evidence="2">The sequence shown here is derived from an EMBL/GenBank/DDBJ whole genome shotgun (WGS) entry which is preliminary data.</text>
</comment>
<dbReference type="EMBL" id="CAIX01000005">
    <property type="protein sequence ID" value="CCI40108.1"/>
    <property type="molecule type" value="Genomic_DNA"/>
</dbReference>
<dbReference type="OrthoDB" id="59387at2759"/>
<dbReference type="Proteomes" id="UP000053237">
    <property type="component" value="Unassembled WGS sequence"/>
</dbReference>
<gene>
    <name evidence="2" type="ORF">BN9_008920</name>
</gene>
<dbReference type="AlphaFoldDB" id="A0A024G0L8"/>
<name>A0A024G0L8_9STRA</name>
<keyword evidence="3" id="KW-1185">Reference proteome</keyword>
<dbReference type="InParanoid" id="A0A024G0L8"/>
<sequence length="90" mass="10690">MAAKVVLFTEFANPVSKNKNRRFKDKSEINEMSEQTHDNEPTYTHVFSGVQNFAERQMDRFFRVEELREKKEAKEKESVRNVNGSWPHNN</sequence>
<evidence type="ECO:0000313" key="3">
    <source>
        <dbReference type="Proteomes" id="UP000053237"/>
    </source>
</evidence>
<feature type="compositionally biased region" description="Basic and acidic residues" evidence="1">
    <location>
        <begin position="25"/>
        <end position="40"/>
    </location>
</feature>
<accession>A0A024G0L8</accession>
<protein>
    <submittedName>
        <fullName evidence="2">Uncharacterized protein</fullName>
    </submittedName>
</protein>